<feature type="transmembrane region" description="Helical" evidence="6">
    <location>
        <begin position="46"/>
        <end position="68"/>
    </location>
</feature>
<dbReference type="Pfam" id="PF11728">
    <property type="entry name" value="ArAE_1_C"/>
    <property type="match status" value="1"/>
</dbReference>
<proteinExistence type="predicted"/>
<dbReference type="Pfam" id="PF06081">
    <property type="entry name" value="ArAE_1"/>
    <property type="match status" value="1"/>
</dbReference>
<evidence type="ECO:0000256" key="3">
    <source>
        <dbReference type="ARBA" id="ARBA00022692"/>
    </source>
</evidence>
<protein>
    <recommendedName>
        <fullName evidence="7">Putative aromatic acid exporter C-terminal domain-containing protein</fullName>
    </recommendedName>
</protein>
<comment type="subcellular location">
    <subcellularLocation>
        <location evidence="1">Cell membrane</location>
        <topology evidence="1">Multi-pass membrane protein</topology>
    </subcellularLocation>
</comment>
<keyword evidence="4 6" id="KW-1133">Transmembrane helix</keyword>
<keyword evidence="9" id="KW-1185">Reference proteome</keyword>
<dbReference type="InterPro" id="IPR038323">
    <property type="entry name" value="ArAE_1_C_sf"/>
</dbReference>
<dbReference type="GO" id="GO:0005886">
    <property type="term" value="C:plasma membrane"/>
    <property type="evidence" value="ECO:0007669"/>
    <property type="project" value="UniProtKB-SubCell"/>
</dbReference>
<evidence type="ECO:0000313" key="9">
    <source>
        <dbReference type="Proteomes" id="UP000300879"/>
    </source>
</evidence>
<evidence type="ECO:0000256" key="6">
    <source>
        <dbReference type="SAM" id="Phobius"/>
    </source>
</evidence>
<organism evidence="8 9">
    <name type="scientific">Paenibacillus algicola</name>
    <dbReference type="NCBI Taxonomy" id="2565926"/>
    <lineage>
        <taxon>Bacteria</taxon>
        <taxon>Bacillati</taxon>
        <taxon>Bacillota</taxon>
        <taxon>Bacilli</taxon>
        <taxon>Bacillales</taxon>
        <taxon>Paenibacillaceae</taxon>
        <taxon>Paenibacillus</taxon>
    </lineage>
</organism>
<name>A0A4P8XMD7_9BACL</name>
<dbReference type="KEGG" id="palo:E6C60_1966"/>
<dbReference type="PANTHER" id="PTHR40064:SF1">
    <property type="entry name" value="MEMBRANE PROTEIN"/>
    <property type="match status" value="1"/>
</dbReference>
<keyword evidence="5 6" id="KW-0472">Membrane</keyword>
<gene>
    <name evidence="8" type="ORF">E6C60_1966</name>
</gene>
<keyword evidence="2" id="KW-1003">Cell membrane</keyword>
<accession>A0A4P8XMD7</accession>
<evidence type="ECO:0000256" key="1">
    <source>
        <dbReference type="ARBA" id="ARBA00004651"/>
    </source>
</evidence>
<sequence>MMGFRVIKTAIAALLAIVITDALEIPGATSAGLLAILGVDVTRKRSLHSVSSRFFASLLGLVFASVLFQLLGYHYWVLALYILIAFPAISKAHLKEGIVTSSVVVFRVFSGQELDIHIFWTEVQLLMIGLGSAMVVNMIYMPKGEGQLGQIRRQVDGLFSQIFTQISRTLREPSHLWDGKEMIQAGKMVERGIAESNRNLENQMLHPDLAWNVYFYMRKEQLDHIAAMMHLVSQIYEKLPTGIFAAELFDQISQDVIAEEYTGKTEKLLTEVQAKFREMELPKTREEFEVRSAILQLSKELEDFLKISKRSKAPTSKVAKRA</sequence>
<evidence type="ECO:0000256" key="4">
    <source>
        <dbReference type="ARBA" id="ARBA00022989"/>
    </source>
</evidence>
<dbReference type="EMBL" id="CP040396">
    <property type="protein sequence ID" value="QCT02681.1"/>
    <property type="molecule type" value="Genomic_DNA"/>
</dbReference>
<dbReference type="Proteomes" id="UP000300879">
    <property type="component" value="Chromosome"/>
</dbReference>
<reference evidence="8 9" key="1">
    <citation type="submission" date="2019-05" db="EMBL/GenBank/DDBJ databases">
        <authorList>
            <person name="Chen C."/>
        </authorList>
    </citation>
    <scope>NUCLEOTIDE SEQUENCE [LARGE SCALE GENOMIC DNA]</scope>
    <source>
        <strain evidence="8 9">HB172198</strain>
    </source>
</reference>
<evidence type="ECO:0000256" key="5">
    <source>
        <dbReference type="ARBA" id="ARBA00023136"/>
    </source>
</evidence>
<evidence type="ECO:0000313" key="8">
    <source>
        <dbReference type="EMBL" id="QCT02681.1"/>
    </source>
</evidence>
<evidence type="ECO:0000256" key="2">
    <source>
        <dbReference type="ARBA" id="ARBA00022475"/>
    </source>
</evidence>
<dbReference type="InterPro" id="IPR010343">
    <property type="entry name" value="ArAE_1"/>
</dbReference>
<evidence type="ECO:0000259" key="7">
    <source>
        <dbReference type="Pfam" id="PF11728"/>
    </source>
</evidence>
<dbReference type="PANTHER" id="PTHR40064">
    <property type="entry name" value="MEMBRANE PROTEIN-RELATED"/>
    <property type="match status" value="1"/>
</dbReference>
<feature type="domain" description="Putative aromatic acid exporter C-terminal" evidence="7">
    <location>
        <begin position="147"/>
        <end position="308"/>
    </location>
</feature>
<dbReference type="InterPro" id="IPR021062">
    <property type="entry name" value="ArAE_1_C"/>
</dbReference>
<keyword evidence="3 6" id="KW-0812">Transmembrane</keyword>
<dbReference type="AlphaFoldDB" id="A0A4P8XMD7"/>
<dbReference type="InterPro" id="IPR052984">
    <property type="entry name" value="UPF0421"/>
</dbReference>
<dbReference type="Gene3D" id="1.20.120.940">
    <property type="entry name" value="Putative aromatic acid exporter, C-terminal domain"/>
    <property type="match status" value="1"/>
</dbReference>